<protein>
    <submittedName>
        <fullName evidence="2">Uncharacterized protein</fullName>
    </submittedName>
</protein>
<proteinExistence type="predicted"/>
<sequence>MNSVSRKLPAGLRKNLAKNPSPTPNPTQTPTPGPESCEPRPSEPSIGPAWLGILLSAPPTLQRRTLESGAPRPAGSTFLGGSF</sequence>
<evidence type="ECO:0000313" key="3">
    <source>
        <dbReference type="Proteomes" id="UP001159641"/>
    </source>
</evidence>
<gene>
    <name evidence="2" type="ORF">J1605_023020</name>
</gene>
<comment type="caution">
    <text evidence="2">The sequence shown here is derived from an EMBL/GenBank/DDBJ whole genome shotgun (WGS) entry which is preliminary data.</text>
</comment>
<feature type="compositionally biased region" description="Pro residues" evidence="1">
    <location>
        <begin position="21"/>
        <end position="33"/>
    </location>
</feature>
<reference evidence="2 3" key="1">
    <citation type="submission" date="2022-11" db="EMBL/GenBank/DDBJ databases">
        <title>Whole genome sequence of Eschrichtius robustus ER-17-0199.</title>
        <authorList>
            <person name="Bruniche-Olsen A."/>
            <person name="Black A.N."/>
            <person name="Fields C.J."/>
            <person name="Walden K."/>
            <person name="Dewoody J.A."/>
        </authorList>
    </citation>
    <scope>NUCLEOTIDE SEQUENCE [LARGE SCALE GENOMIC DNA]</scope>
    <source>
        <strain evidence="2">ER-17-0199</strain>
        <tissue evidence="2">Blubber</tissue>
    </source>
</reference>
<dbReference type="Proteomes" id="UP001159641">
    <property type="component" value="Unassembled WGS sequence"/>
</dbReference>
<keyword evidence="3" id="KW-1185">Reference proteome</keyword>
<feature type="region of interest" description="Disordered" evidence="1">
    <location>
        <begin position="1"/>
        <end position="50"/>
    </location>
</feature>
<accession>A0AB34H9E6</accession>
<dbReference type="AlphaFoldDB" id="A0AB34H9E6"/>
<dbReference type="EMBL" id="JAIQCJ010001787">
    <property type="protein sequence ID" value="KAJ8787535.1"/>
    <property type="molecule type" value="Genomic_DNA"/>
</dbReference>
<evidence type="ECO:0000256" key="1">
    <source>
        <dbReference type="SAM" id="MobiDB-lite"/>
    </source>
</evidence>
<name>A0AB34H9E6_ESCRO</name>
<evidence type="ECO:0000313" key="2">
    <source>
        <dbReference type="EMBL" id="KAJ8787535.1"/>
    </source>
</evidence>
<organism evidence="2 3">
    <name type="scientific">Eschrichtius robustus</name>
    <name type="common">California gray whale</name>
    <name type="synonym">Eschrichtius gibbosus</name>
    <dbReference type="NCBI Taxonomy" id="9764"/>
    <lineage>
        <taxon>Eukaryota</taxon>
        <taxon>Metazoa</taxon>
        <taxon>Chordata</taxon>
        <taxon>Craniata</taxon>
        <taxon>Vertebrata</taxon>
        <taxon>Euteleostomi</taxon>
        <taxon>Mammalia</taxon>
        <taxon>Eutheria</taxon>
        <taxon>Laurasiatheria</taxon>
        <taxon>Artiodactyla</taxon>
        <taxon>Whippomorpha</taxon>
        <taxon>Cetacea</taxon>
        <taxon>Mysticeti</taxon>
        <taxon>Eschrichtiidae</taxon>
        <taxon>Eschrichtius</taxon>
    </lineage>
</organism>